<keyword evidence="2" id="KW-1185">Reference proteome</keyword>
<dbReference type="Pfam" id="PF09365">
    <property type="entry name" value="DUF2461"/>
    <property type="match status" value="1"/>
</dbReference>
<sequence>MKFQGFPDRAFEFYAGLEKDNSKEYWHSLKDVYDTCVRTPVEALAEALEERYGPVKVWRPQRDVRFSNDKSPYKTYQGITAGSTDSIGYYAQLSAEGLRLGAGFHGGTEQLGRYREALDDDRHGPELERIVRKLERNGWSLVGERLKTRPRGFPADHPRLELLRYRSLGAERLHPPAELHDPKALDLVRKGWSGLKPLTDWLETRVSGEGRP</sequence>
<dbReference type="Proteomes" id="UP000198928">
    <property type="component" value="Unassembled WGS sequence"/>
</dbReference>
<dbReference type="RefSeq" id="WP_093850087.1">
    <property type="nucleotide sequence ID" value="NZ_FOSG01000009.1"/>
</dbReference>
<dbReference type="PANTHER" id="PTHR36452">
    <property type="entry name" value="CHROMOSOME 12, WHOLE GENOME SHOTGUN SEQUENCE"/>
    <property type="match status" value="1"/>
</dbReference>
<organism evidence="1 2">
    <name type="scientific">Streptomyces pini</name>
    <dbReference type="NCBI Taxonomy" id="1520580"/>
    <lineage>
        <taxon>Bacteria</taxon>
        <taxon>Bacillati</taxon>
        <taxon>Actinomycetota</taxon>
        <taxon>Actinomycetes</taxon>
        <taxon>Kitasatosporales</taxon>
        <taxon>Streptomycetaceae</taxon>
        <taxon>Streptomyces</taxon>
    </lineage>
</organism>
<dbReference type="EMBL" id="FOSG01000009">
    <property type="protein sequence ID" value="SFK82517.1"/>
    <property type="molecule type" value="Genomic_DNA"/>
</dbReference>
<dbReference type="OrthoDB" id="9794241at2"/>
<accession>A0A1I4CQJ5</accession>
<proteinExistence type="predicted"/>
<evidence type="ECO:0000313" key="1">
    <source>
        <dbReference type="EMBL" id="SFK82517.1"/>
    </source>
</evidence>
<protein>
    <submittedName>
        <fullName evidence="1">TIGR02453 family protein</fullName>
    </submittedName>
</protein>
<dbReference type="PIRSF" id="PIRSF028451">
    <property type="entry name" value="UCP028451"/>
    <property type="match status" value="1"/>
</dbReference>
<dbReference type="InterPro" id="IPR015996">
    <property type="entry name" value="UCP028451"/>
</dbReference>
<dbReference type="AlphaFoldDB" id="A0A1I4CQJ5"/>
<dbReference type="InterPro" id="IPR012808">
    <property type="entry name" value="CHP02453"/>
</dbReference>
<evidence type="ECO:0000313" key="2">
    <source>
        <dbReference type="Proteomes" id="UP000198928"/>
    </source>
</evidence>
<reference evidence="2" key="1">
    <citation type="submission" date="2016-10" db="EMBL/GenBank/DDBJ databases">
        <authorList>
            <person name="Varghese N."/>
            <person name="Submissions S."/>
        </authorList>
    </citation>
    <scope>NUCLEOTIDE SEQUENCE [LARGE SCALE GENOMIC DNA]</scope>
    <source>
        <strain evidence="2">PL19</strain>
    </source>
</reference>
<dbReference type="PANTHER" id="PTHR36452:SF1">
    <property type="entry name" value="DUF2461 DOMAIN-CONTAINING PROTEIN"/>
    <property type="match status" value="1"/>
</dbReference>
<name>A0A1I4CQJ5_9ACTN</name>
<gene>
    <name evidence="1" type="ORF">SAMN05192584_10967</name>
</gene>